<dbReference type="Proteomes" id="UP000579250">
    <property type="component" value="Unassembled WGS sequence"/>
</dbReference>
<dbReference type="EMBL" id="JAAXPI010000009">
    <property type="protein sequence ID" value="NKZ03939.1"/>
    <property type="molecule type" value="Genomic_DNA"/>
</dbReference>
<dbReference type="AlphaFoldDB" id="A0A846YU71"/>
<gene>
    <name evidence="1" type="ORF">HGB48_09280</name>
</gene>
<organism evidence="1 2">
    <name type="scientific">Actinomadura latina</name>
    <dbReference type="NCBI Taxonomy" id="163603"/>
    <lineage>
        <taxon>Bacteria</taxon>
        <taxon>Bacillati</taxon>
        <taxon>Actinomycetota</taxon>
        <taxon>Actinomycetes</taxon>
        <taxon>Streptosporangiales</taxon>
        <taxon>Thermomonosporaceae</taxon>
        <taxon>Actinomadura</taxon>
    </lineage>
</organism>
<sequence length="44" mass="4798">ATLDKDVDVLVRRYLSDPVTHAIGPVDESVDTMDHHLLLVAPSS</sequence>
<reference evidence="1 2" key="1">
    <citation type="submission" date="2020-04" db="EMBL/GenBank/DDBJ databases">
        <title>MicrobeNet Type strains.</title>
        <authorList>
            <person name="Nicholson A.C."/>
        </authorList>
    </citation>
    <scope>NUCLEOTIDE SEQUENCE [LARGE SCALE GENOMIC DNA]</scope>
    <source>
        <strain evidence="1 2">ATCC BAA-277</strain>
    </source>
</reference>
<comment type="caution">
    <text evidence="1">The sequence shown here is derived from an EMBL/GenBank/DDBJ whole genome shotgun (WGS) entry which is preliminary data.</text>
</comment>
<accession>A0A846YU71</accession>
<feature type="non-terminal residue" evidence="1">
    <location>
        <position position="1"/>
    </location>
</feature>
<proteinExistence type="predicted"/>
<evidence type="ECO:0000313" key="1">
    <source>
        <dbReference type="EMBL" id="NKZ03939.1"/>
    </source>
</evidence>
<protein>
    <submittedName>
        <fullName evidence="1">Uncharacterized protein</fullName>
    </submittedName>
</protein>
<keyword evidence="2" id="KW-1185">Reference proteome</keyword>
<name>A0A846YU71_9ACTN</name>
<evidence type="ECO:0000313" key="2">
    <source>
        <dbReference type="Proteomes" id="UP000579250"/>
    </source>
</evidence>